<sequence length="123" mass="13504">MITQPMLSVLATLAAPFHLVSYSFLTGMQLFQSFIVVKVVHRTLPRPAFTTLQARLFPLYFRLQTVLLLLTALTYPTYGPVSLLSDRVALVSLSVAGATAGLNLSLYGPRTKMAMLERAETGE</sequence>
<proteinExistence type="predicted"/>
<accession>A0A420YBQ2</accession>
<feature type="transmembrane region" description="Helical" evidence="5">
    <location>
        <begin position="20"/>
        <end position="40"/>
    </location>
</feature>
<dbReference type="OrthoDB" id="1641132at2759"/>
<evidence type="ECO:0000256" key="2">
    <source>
        <dbReference type="ARBA" id="ARBA00022692"/>
    </source>
</evidence>
<feature type="transmembrane region" description="Helical" evidence="5">
    <location>
        <begin position="90"/>
        <end position="108"/>
    </location>
</feature>
<evidence type="ECO:0000256" key="5">
    <source>
        <dbReference type="SAM" id="Phobius"/>
    </source>
</evidence>
<evidence type="ECO:0000256" key="3">
    <source>
        <dbReference type="ARBA" id="ARBA00022989"/>
    </source>
</evidence>
<dbReference type="EMBL" id="QVQW01000022">
    <property type="protein sequence ID" value="RKU45306.1"/>
    <property type="molecule type" value="Genomic_DNA"/>
</dbReference>
<comment type="subcellular location">
    <subcellularLocation>
        <location evidence="1">Membrane</location>
    </subcellularLocation>
</comment>
<evidence type="ECO:0000256" key="4">
    <source>
        <dbReference type="ARBA" id="ARBA00023136"/>
    </source>
</evidence>
<dbReference type="Pfam" id="PF13664">
    <property type="entry name" value="DUF4149"/>
    <property type="match status" value="1"/>
</dbReference>
<name>A0A420YBQ2_9PEZI</name>
<keyword evidence="4 5" id="KW-0472">Membrane</keyword>
<protein>
    <recommendedName>
        <fullName evidence="6">TMEM205-like domain-containing protein</fullName>
    </recommendedName>
</protein>
<keyword evidence="2 5" id="KW-0812">Transmembrane</keyword>
<comment type="caution">
    <text evidence="7">The sequence shown here is derived from an EMBL/GenBank/DDBJ whole genome shotgun (WGS) entry which is preliminary data.</text>
</comment>
<evidence type="ECO:0000313" key="7">
    <source>
        <dbReference type="EMBL" id="RKU45306.1"/>
    </source>
</evidence>
<dbReference type="PANTHER" id="PTHR23241:SF102">
    <property type="entry name" value="LD23009P"/>
    <property type="match status" value="1"/>
</dbReference>
<dbReference type="InterPro" id="IPR025423">
    <property type="entry name" value="TMEM205-like"/>
</dbReference>
<dbReference type="Proteomes" id="UP000275385">
    <property type="component" value="Unassembled WGS sequence"/>
</dbReference>
<dbReference type="GO" id="GO:0016020">
    <property type="term" value="C:membrane"/>
    <property type="evidence" value="ECO:0007669"/>
    <property type="project" value="UniProtKB-SubCell"/>
</dbReference>
<reference evidence="7 8" key="1">
    <citation type="submission" date="2018-08" db="EMBL/GenBank/DDBJ databases">
        <title>Draft genome of the lignicolous fungus Coniochaeta pulveracea.</title>
        <authorList>
            <person name="Borstlap C.J."/>
            <person name="De Witt R.N."/>
            <person name="Botha A."/>
            <person name="Volschenk H."/>
        </authorList>
    </citation>
    <scope>NUCLEOTIDE SEQUENCE [LARGE SCALE GENOMIC DNA]</scope>
    <source>
        <strain evidence="7 8">CAB683</strain>
    </source>
</reference>
<evidence type="ECO:0000313" key="8">
    <source>
        <dbReference type="Proteomes" id="UP000275385"/>
    </source>
</evidence>
<gene>
    <name evidence="7" type="ORF">DL546_006890</name>
</gene>
<dbReference type="InterPro" id="IPR053009">
    <property type="entry name" value="Xanthocillin_Biosynth-Assoc"/>
</dbReference>
<keyword evidence="8" id="KW-1185">Reference proteome</keyword>
<evidence type="ECO:0000256" key="1">
    <source>
        <dbReference type="ARBA" id="ARBA00004370"/>
    </source>
</evidence>
<evidence type="ECO:0000259" key="6">
    <source>
        <dbReference type="Pfam" id="PF13664"/>
    </source>
</evidence>
<feature type="transmembrane region" description="Helical" evidence="5">
    <location>
        <begin position="60"/>
        <end position="78"/>
    </location>
</feature>
<dbReference type="AlphaFoldDB" id="A0A420YBQ2"/>
<dbReference type="PANTHER" id="PTHR23241">
    <property type="entry name" value="LATE EMBRYOGENESIS ABUNDANT PLANTS LEA-RELATED"/>
    <property type="match status" value="1"/>
</dbReference>
<organism evidence="7 8">
    <name type="scientific">Coniochaeta pulveracea</name>
    <dbReference type="NCBI Taxonomy" id="177199"/>
    <lineage>
        <taxon>Eukaryota</taxon>
        <taxon>Fungi</taxon>
        <taxon>Dikarya</taxon>
        <taxon>Ascomycota</taxon>
        <taxon>Pezizomycotina</taxon>
        <taxon>Sordariomycetes</taxon>
        <taxon>Sordariomycetidae</taxon>
        <taxon>Coniochaetales</taxon>
        <taxon>Coniochaetaceae</taxon>
        <taxon>Coniochaeta</taxon>
    </lineage>
</organism>
<feature type="domain" description="TMEM205-like" evidence="6">
    <location>
        <begin position="20"/>
        <end position="119"/>
    </location>
</feature>
<keyword evidence="3 5" id="KW-1133">Transmembrane helix</keyword>